<dbReference type="OrthoDB" id="7219749at2"/>
<proteinExistence type="predicted"/>
<evidence type="ECO:0000313" key="3">
    <source>
        <dbReference type="Proteomes" id="UP000292298"/>
    </source>
</evidence>
<reference evidence="2 3" key="1">
    <citation type="submission" date="2019-02" db="EMBL/GenBank/DDBJ databases">
        <title>Genomic Encyclopedia of Type Strains, Phase IV (KMG-IV): sequencing the most valuable type-strain genomes for metagenomic binning, comparative biology and taxonomic classification.</title>
        <authorList>
            <person name="Goeker M."/>
        </authorList>
    </citation>
    <scope>NUCLEOTIDE SEQUENCE [LARGE SCALE GENOMIC DNA]</scope>
    <source>
        <strain evidence="2 3">DSM 21056</strain>
    </source>
</reference>
<dbReference type="Pfam" id="PF07362">
    <property type="entry name" value="CcdA"/>
    <property type="match status" value="1"/>
</dbReference>
<name>A0A4Q8D1E5_9GAMM</name>
<dbReference type="EMBL" id="SHLI01000001">
    <property type="protein sequence ID" value="RZU99077.1"/>
    <property type="molecule type" value="Genomic_DNA"/>
</dbReference>
<dbReference type="Proteomes" id="UP000292298">
    <property type="component" value="Unassembled WGS sequence"/>
</dbReference>
<keyword evidence="3" id="KW-1185">Reference proteome</keyword>
<dbReference type="InterPro" id="IPR009956">
    <property type="entry name" value="Post-segregation_anti-tox_CcdA"/>
</dbReference>
<sequence length="84" mass="9661">MFPRSEAFMPKPAKKRINVTVDPDLLDEAKALDLNLSAELEARLREVIVPTRIEAWHQANDENIAAYNRRVKSRTIPTFGTRTR</sequence>
<comment type="caution">
    <text evidence="2">The sequence shown here is derived from an EMBL/GenBank/DDBJ whole genome shotgun (WGS) entry which is preliminary data.</text>
</comment>
<evidence type="ECO:0000313" key="2">
    <source>
        <dbReference type="EMBL" id="RZU99077.1"/>
    </source>
</evidence>
<accession>A0A4Q8D1E5</accession>
<evidence type="ECO:0000256" key="1">
    <source>
        <dbReference type="ARBA" id="ARBA00022649"/>
    </source>
</evidence>
<organism evidence="2 3">
    <name type="scientific">Spiribacter vilamensis</name>
    <dbReference type="NCBI Taxonomy" id="531306"/>
    <lineage>
        <taxon>Bacteria</taxon>
        <taxon>Pseudomonadati</taxon>
        <taxon>Pseudomonadota</taxon>
        <taxon>Gammaproteobacteria</taxon>
        <taxon>Chromatiales</taxon>
        <taxon>Ectothiorhodospiraceae</taxon>
        <taxon>Spiribacter</taxon>
    </lineage>
</organism>
<dbReference type="AlphaFoldDB" id="A0A4Q8D1E5"/>
<gene>
    <name evidence="2" type="ORF">EV698_1356</name>
</gene>
<protein>
    <submittedName>
        <fullName evidence="2">Antitoxin CcdA</fullName>
    </submittedName>
</protein>
<dbReference type="RefSeq" id="WP_130503336.1">
    <property type="nucleotide sequence ID" value="NZ_SHLI01000001.1"/>
</dbReference>
<keyword evidence="1" id="KW-1277">Toxin-antitoxin system</keyword>